<proteinExistence type="predicted"/>
<dbReference type="Proteomes" id="UP000651208">
    <property type="component" value="Unassembled WGS sequence"/>
</dbReference>
<dbReference type="InterPro" id="IPR029063">
    <property type="entry name" value="SAM-dependent_MTases_sf"/>
</dbReference>
<evidence type="ECO:0000313" key="5">
    <source>
        <dbReference type="Proteomes" id="UP000651208"/>
    </source>
</evidence>
<evidence type="ECO:0000313" key="4">
    <source>
        <dbReference type="EMBL" id="MBC9130676.1"/>
    </source>
</evidence>
<dbReference type="EMBL" id="JABURY010000011">
    <property type="protein sequence ID" value="MBC9130676.1"/>
    <property type="molecule type" value="Genomic_DNA"/>
</dbReference>
<comment type="caution">
    <text evidence="4">The sequence shown here is derived from an EMBL/GenBank/DDBJ whole genome shotgun (WGS) entry which is preliminary data.</text>
</comment>
<keyword evidence="5" id="KW-1185">Reference proteome</keyword>
<evidence type="ECO:0000259" key="3">
    <source>
        <dbReference type="Pfam" id="PF13708"/>
    </source>
</evidence>
<dbReference type="SUPFAM" id="SSF53335">
    <property type="entry name" value="S-adenosyl-L-methionine-dependent methyltransferases"/>
    <property type="match status" value="1"/>
</dbReference>
<accession>A0ABR7QWT7</accession>
<gene>
    <name evidence="4" type="ORF">FcAc13_05060</name>
</gene>
<keyword evidence="1" id="KW-0489">Methyltransferase</keyword>
<dbReference type="PROSITE" id="PS00092">
    <property type="entry name" value="N6_MTASE"/>
    <property type="match status" value="1"/>
</dbReference>
<protein>
    <submittedName>
        <fullName evidence="4">DUF4942 domain-containing protein</fullName>
    </submittedName>
</protein>
<reference evidence="4 5" key="1">
    <citation type="submission" date="2020-06" db="EMBL/GenBank/DDBJ databases">
        <title>Frischella cerana isolated from Apis cerana gut homogenate.</title>
        <authorList>
            <person name="Wolter L.A."/>
            <person name="Suenami S."/>
            <person name="Miyazaki R."/>
        </authorList>
    </citation>
    <scope>NUCLEOTIDE SEQUENCE [LARGE SCALE GENOMIC DNA]</scope>
    <source>
        <strain evidence="4 5">Ac13</strain>
    </source>
</reference>
<evidence type="ECO:0000256" key="1">
    <source>
        <dbReference type="ARBA" id="ARBA00022603"/>
    </source>
</evidence>
<dbReference type="InterPro" id="IPR031339">
    <property type="entry name" value="DUF4942"/>
</dbReference>
<name>A0ABR7QWT7_9GAMM</name>
<dbReference type="Gene3D" id="3.40.50.150">
    <property type="entry name" value="Vaccinia Virus protein VP39"/>
    <property type="match status" value="1"/>
</dbReference>
<dbReference type="Pfam" id="PF13708">
    <property type="entry name" value="DUF4942"/>
    <property type="match status" value="1"/>
</dbReference>
<evidence type="ECO:0000256" key="2">
    <source>
        <dbReference type="ARBA" id="ARBA00022679"/>
    </source>
</evidence>
<dbReference type="InterPro" id="IPR002052">
    <property type="entry name" value="DNA_methylase_N6_adenine_CS"/>
</dbReference>
<sequence length="542" mass="64353">MKHLPNNDNQFYPTPRSLAFKCFDLLEDQYHGDSFILDPSAGKGDFFKHLIAYYEQKYRLYDRIRLKNLNAIEIDSNLRKILTSEDIKVIGDDFLQFDSIETYDLILMNPPFKDGDKHLLRAINFVINGEIICILNAETIKNPYTNTRKELINRLAELNADIKYEENAFESEDTERHTDVEVAIIHIKLVQDFNSIFDENYEKTNLDIDLNDGTEVKNNKEKLSISELIYEYQDYQKRIADTCTAMFKASYGCRNFFNIAILDPFQKYPNEPKIYDMHNIENAIRDANAKLKKQYWRIVLDRPEFKSKLTTDEVRTFDNLISRFSDMEFSQNNINVLYEYLLENGNNLFKNAIYNLFDEITSKLSWYPETGKNIYLYNGWKSNNGYKINKKFILIFRNAYSGKCFSYDWETKTRLEDIEKVFTYFNNGITPEISLSQSYIDWFENRRPNNYFENSLFKVRVYQKGTLHFYVKDEALLRRFNVYVGRERTWLPPDYAMKTYNECNTEEKRVIDEFEGEKQYTSNLNDPLLTNLNKSLLMIEAA</sequence>
<organism evidence="4 5">
    <name type="scientific">Frischella japonica</name>
    <dbReference type="NCBI Taxonomy" id="2741544"/>
    <lineage>
        <taxon>Bacteria</taxon>
        <taxon>Pseudomonadati</taxon>
        <taxon>Pseudomonadota</taxon>
        <taxon>Gammaproteobacteria</taxon>
        <taxon>Orbales</taxon>
        <taxon>Orbaceae</taxon>
        <taxon>Frischella</taxon>
    </lineage>
</organism>
<feature type="domain" description="DUF4942" evidence="3">
    <location>
        <begin position="289"/>
        <end position="489"/>
    </location>
</feature>
<dbReference type="CDD" id="cd02440">
    <property type="entry name" value="AdoMet_MTases"/>
    <property type="match status" value="1"/>
</dbReference>
<dbReference type="RefSeq" id="WP_187755125.1">
    <property type="nucleotide sequence ID" value="NZ_JABURY010000011.1"/>
</dbReference>
<keyword evidence="2" id="KW-0808">Transferase</keyword>